<evidence type="ECO:0000256" key="1">
    <source>
        <dbReference type="ARBA" id="ARBA00004123"/>
    </source>
</evidence>
<dbReference type="OrthoDB" id="5386330at2759"/>
<gene>
    <name evidence="4" type="ORF">CCHL11_02181</name>
</gene>
<dbReference type="InterPro" id="IPR036864">
    <property type="entry name" value="Zn2-C6_fun-type_DNA-bd_sf"/>
</dbReference>
<proteinExistence type="predicted"/>
<dbReference type="Pfam" id="PF00172">
    <property type="entry name" value="Zn_clus"/>
    <property type="match status" value="1"/>
</dbReference>
<sequence>METGARKRHCWGCRRRYVVCDFTEPACWRCSASGVACPGYDNTCILRDLIPTLQLGQNPYIHHASPTYLREASATPDFLQLGVICMALCHRINQLGARDISQSNVLVERYYLFRGNVLRSLSMELNSELGCTSDIVVAGTLTLLLLDIQSGAAPHWLHHLRGAQKLVSLRGGFQNLAASQALAPLLNCLWLVGIMTNTTCPTSHLDTSVVSHLRDLEFMLEPYGFAMTPSKLWHPQLLAEVVRINNLRFKSMKRCVAGAKDLAKQAFEILGRIQDFSPEQAADSRPSSRQAWTQIGYAHKSAVALYCVLSLQSVSIFPRTLPLRATCAEHGQNLRYFLSRCLSSPRTQGLMLWPLVVLGVEAVHGDAAMRAFVAQQLPEVSRFVGTSVPLTAQAVLSSFWASGHTSWDACFVRPYPFTTQIAVDVSQVMASR</sequence>
<dbReference type="PANTHER" id="PTHR37534:SF48">
    <property type="entry name" value="FINGER DOMAIN PROTEIN, PUTATIVE-RELATED"/>
    <property type="match status" value="1"/>
</dbReference>
<protein>
    <recommendedName>
        <fullName evidence="3">Zn(2)-C6 fungal-type domain-containing protein</fullName>
    </recommendedName>
</protein>
<reference evidence="4 5" key="1">
    <citation type="submission" date="2016-11" db="EMBL/GenBank/DDBJ databases">
        <title>Draft Genome Assembly of Colletotrichum chlorophyti a pathogen of herbaceous plants.</title>
        <authorList>
            <person name="Gan P."/>
            <person name="Narusaka M."/>
            <person name="Tsushima A."/>
            <person name="Narusaka Y."/>
            <person name="Takano Y."/>
            <person name="Shirasu K."/>
        </authorList>
    </citation>
    <scope>NUCLEOTIDE SEQUENCE [LARGE SCALE GENOMIC DNA]</scope>
    <source>
        <strain evidence="4 5">NTL11</strain>
    </source>
</reference>
<dbReference type="EMBL" id="MPGH01000011">
    <property type="protein sequence ID" value="OLN97102.1"/>
    <property type="molecule type" value="Genomic_DNA"/>
</dbReference>
<evidence type="ECO:0000256" key="2">
    <source>
        <dbReference type="ARBA" id="ARBA00023242"/>
    </source>
</evidence>
<dbReference type="GO" id="GO:0008270">
    <property type="term" value="F:zinc ion binding"/>
    <property type="evidence" value="ECO:0007669"/>
    <property type="project" value="InterPro"/>
</dbReference>
<dbReference type="GO" id="GO:0045944">
    <property type="term" value="P:positive regulation of transcription by RNA polymerase II"/>
    <property type="evidence" value="ECO:0007669"/>
    <property type="project" value="TreeGrafter"/>
</dbReference>
<comment type="caution">
    <text evidence="4">The sequence shown here is derived from an EMBL/GenBank/DDBJ whole genome shotgun (WGS) entry which is preliminary data.</text>
</comment>
<dbReference type="PROSITE" id="PS50048">
    <property type="entry name" value="ZN2_CY6_FUNGAL_2"/>
    <property type="match status" value="1"/>
</dbReference>
<dbReference type="Proteomes" id="UP000186583">
    <property type="component" value="Unassembled WGS sequence"/>
</dbReference>
<dbReference type="CDD" id="cd00067">
    <property type="entry name" value="GAL4"/>
    <property type="match status" value="1"/>
</dbReference>
<evidence type="ECO:0000259" key="3">
    <source>
        <dbReference type="PROSITE" id="PS50048"/>
    </source>
</evidence>
<keyword evidence="5" id="KW-1185">Reference proteome</keyword>
<evidence type="ECO:0000313" key="4">
    <source>
        <dbReference type="EMBL" id="OLN97102.1"/>
    </source>
</evidence>
<dbReference type="Pfam" id="PF11951">
    <property type="entry name" value="Fungal_trans_2"/>
    <property type="match status" value="1"/>
</dbReference>
<feature type="domain" description="Zn(2)-C6 fungal-type" evidence="3">
    <location>
        <begin position="9"/>
        <end position="37"/>
    </location>
</feature>
<name>A0A1Q8S6S3_9PEZI</name>
<organism evidence="4 5">
    <name type="scientific">Colletotrichum chlorophyti</name>
    <dbReference type="NCBI Taxonomy" id="708187"/>
    <lineage>
        <taxon>Eukaryota</taxon>
        <taxon>Fungi</taxon>
        <taxon>Dikarya</taxon>
        <taxon>Ascomycota</taxon>
        <taxon>Pezizomycotina</taxon>
        <taxon>Sordariomycetes</taxon>
        <taxon>Hypocreomycetidae</taxon>
        <taxon>Glomerellales</taxon>
        <taxon>Glomerellaceae</taxon>
        <taxon>Colletotrichum</taxon>
    </lineage>
</organism>
<dbReference type="InterPro" id="IPR001138">
    <property type="entry name" value="Zn2Cys6_DnaBD"/>
</dbReference>
<keyword evidence="2" id="KW-0539">Nucleus</keyword>
<comment type="subcellular location">
    <subcellularLocation>
        <location evidence="1">Nucleus</location>
    </subcellularLocation>
</comment>
<evidence type="ECO:0000313" key="5">
    <source>
        <dbReference type="Proteomes" id="UP000186583"/>
    </source>
</evidence>
<accession>A0A1Q8S6S3</accession>
<dbReference type="AlphaFoldDB" id="A0A1Q8S6S3"/>
<dbReference type="InterPro" id="IPR021858">
    <property type="entry name" value="Fun_TF"/>
</dbReference>
<dbReference type="GO" id="GO:0005634">
    <property type="term" value="C:nucleus"/>
    <property type="evidence" value="ECO:0007669"/>
    <property type="project" value="UniProtKB-SubCell"/>
</dbReference>
<dbReference type="PANTHER" id="PTHR37534">
    <property type="entry name" value="TRANSCRIPTIONAL ACTIVATOR PROTEIN UGA3"/>
    <property type="match status" value="1"/>
</dbReference>
<dbReference type="SUPFAM" id="SSF57701">
    <property type="entry name" value="Zn2/Cys6 DNA-binding domain"/>
    <property type="match status" value="1"/>
</dbReference>
<dbReference type="GO" id="GO:0000981">
    <property type="term" value="F:DNA-binding transcription factor activity, RNA polymerase II-specific"/>
    <property type="evidence" value="ECO:0007669"/>
    <property type="project" value="InterPro"/>
</dbReference>
<dbReference type="GO" id="GO:0000976">
    <property type="term" value="F:transcription cis-regulatory region binding"/>
    <property type="evidence" value="ECO:0007669"/>
    <property type="project" value="TreeGrafter"/>
</dbReference>